<gene>
    <name evidence="2" type="ORF">GCM10025790_10460</name>
</gene>
<evidence type="ECO:0000313" key="2">
    <source>
        <dbReference type="EMBL" id="GAA4916934.1"/>
    </source>
</evidence>
<name>A0ABP9FTT3_9MICC</name>
<organism evidence="2 3">
    <name type="scientific">Nesterenkonia rhizosphaerae</name>
    <dbReference type="NCBI Taxonomy" id="1348272"/>
    <lineage>
        <taxon>Bacteria</taxon>
        <taxon>Bacillati</taxon>
        <taxon>Actinomycetota</taxon>
        <taxon>Actinomycetes</taxon>
        <taxon>Micrococcales</taxon>
        <taxon>Micrococcaceae</taxon>
        <taxon>Nesterenkonia</taxon>
    </lineage>
</organism>
<dbReference type="Proteomes" id="UP001500368">
    <property type="component" value="Unassembled WGS sequence"/>
</dbReference>
<evidence type="ECO:0000256" key="1">
    <source>
        <dbReference type="SAM" id="MobiDB-lite"/>
    </source>
</evidence>
<reference evidence="3" key="1">
    <citation type="journal article" date="2019" name="Int. J. Syst. Evol. Microbiol.">
        <title>The Global Catalogue of Microorganisms (GCM) 10K type strain sequencing project: providing services to taxonomists for standard genome sequencing and annotation.</title>
        <authorList>
            <consortium name="The Broad Institute Genomics Platform"/>
            <consortium name="The Broad Institute Genome Sequencing Center for Infectious Disease"/>
            <person name="Wu L."/>
            <person name="Ma J."/>
        </authorList>
    </citation>
    <scope>NUCLEOTIDE SEQUENCE [LARGE SCALE GENOMIC DNA]</scope>
    <source>
        <strain evidence="3">JCM 19129</strain>
    </source>
</reference>
<sequence length="269" mass="29861">MPCRLCHTRAESVDPSDGPTGHDGVMEAGDEVYMRDDQNAFGFVPNLTYSDLMRIANFAETLGYDTKIRDPGYTLKEVQKRLREDGPSAFLRLTRLEEDVSPKAPPKQATQYVAERLERLAPQDELIITDPYLFSSSARKDIEAYSQSVADLIAPLLADGAKLIAIVDKDASHREVRDAVLARLAATRDDTDIRVAKSKDFHDRFWIADRCRGVIMGTSLYKIGRKIFFMDTLSDSDVAAVLAETDAALDLAKVATEHSLPTPPGVRRS</sequence>
<feature type="region of interest" description="Disordered" evidence="1">
    <location>
        <begin position="1"/>
        <end position="22"/>
    </location>
</feature>
<dbReference type="EMBL" id="BAABLW010000005">
    <property type="protein sequence ID" value="GAA4916934.1"/>
    <property type="molecule type" value="Genomic_DNA"/>
</dbReference>
<comment type="caution">
    <text evidence="2">The sequence shown here is derived from an EMBL/GenBank/DDBJ whole genome shotgun (WGS) entry which is preliminary data.</text>
</comment>
<protein>
    <submittedName>
        <fullName evidence="2">Uncharacterized protein</fullName>
    </submittedName>
</protein>
<evidence type="ECO:0000313" key="3">
    <source>
        <dbReference type="Proteomes" id="UP001500368"/>
    </source>
</evidence>
<proteinExistence type="predicted"/>
<accession>A0ABP9FTT3</accession>
<keyword evidence="3" id="KW-1185">Reference proteome</keyword>